<keyword evidence="3 6" id="KW-0812">Transmembrane</keyword>
<protein>
    <submittedName>
        <fullName evidence="7">Oligosaccharide flippase family protein</fullName>
    </submittedName>
</protein>
<accession>A0A934UQC5</accession>
<proteinExistence type="predicted"/>
<feature type="transmembrane region" description="Helical" evidence="6">
    <location>
        <begin position="376"/>
        <end position="395"/>
    </location>
</feature>
<dbReference type="InterPro" id="IPR002797">
    <property type="entry name" value="Polysacc_synth"/>
</dbReference>
<dbReference type="InterPro" id="IPR050833">
    <property type="entry name" value="Poly_Biosynth_Transport"/>
</dbReference>
<feature type="transmembrane region" description="Helical" evidence="6">
    <location>
        <begin position="187"/>
        <end position="208"/>
    </location>
</feature>
<dbReference type="Proteomes" id="UP000617041">
    <property type="component" value="Unassembled WGS sequence"/>
</dbReference>
<dbReference type="GO" id="GO:0005886">
    <property type="term" value="C:plasma membrane"/>
    <property type="evidence" value="ECO:0007669"/>
    <property type="project" value="UniProtKB-SubCell"/>
</dbReference>
<feature type="transmembrane region" description="Helical" evidence="6">
    <location>
        <begin position="341"/>
        <end position="364"/>
    </location>
</feature>
<feature type="transmembrane region" description="Helical" evidence="6">
    <location>
        <begin position="160"/>
        <end position="181"/>
    </location>
</feature>
<feature type="transmembrane region" description="Helical" evidence="6">
    <location>
        <begin position="228"/>
        <end position="253"/>
    </location>
</feature>
<keyword evidence="5 6" id="KW-0472">Membrane</keyword>
<dbReference type="PANTHER" id="PTHR30250:SF11">
    <property type="entry name" value="O-ANTIGEN TRANSPORTER-RELATED"/>
    <property type="match status" value="1"/>
</dbReference>
<evidence type="ECO:0000256" key="6">
    <source>
        <dbReference type="SAM" id="Phobius"/>
    </source>
</evidence>
<feature type="transmembrane region" description="Helical" evidence="6">
    <location>
        <begin position="29"/>
        <end position="49"/>
    </location>
</feature>
<feature type="transmembrane region" description="Helical" evidence="6">
    <location>
        <begin position="61"/>
        <end position="80"/>
    </location>
</feature>
<keyword evidence="8" id="KW-1185">Reference proteome</keyword>
<evidence type="ECO:0000256" key="1">
    <source>
        <dbReference type="ARBA" id="ARBA00004651"/>
    </source>
</evidence>
<feature type="transmembrane region" description="Helical" evidence="6">
    <location>
        <begin position="273"/>
        <end position="295"/>
    </location>
</feature>
<feature type="transmembrane region" description="Helical" evidence="6">
    <location>
        <begin position="136"/>
        <end position="153"/>
    </location>
</feature>
<sequence>MDARTSMDGPPAAGTTGPLPRFSNTAAKVVALGAAQCAVYSFPVIFAIVCARNLGPSQYGTVAFYTALTAFLCMLVEFGFDSIGVREVHSARWRARPMQVLWNVTFAKLLICLPTCALVLPILLATRNPAEGPMSYAMVFYMLAFALEPSWYLRSLELMWAAACVAIVSRIAGVVLLLRTVTTHDDLTLAMWVYAFVAWSGAVAGWLVMRHLRLLGRPRIDMQQLRALFRSGGTVVIGNLSVASVANGGIAVLGAVGDPVVTGAANIALRVRAAGLAILTPLGQLGYVRLSALMAEPGAAVRFGRSLFYMLMACSVAVGLLVSFHAEEIAGFAYGTAHTPAAAVTMTALVGLGLPVCMAGMLFGNQCLVLFHRERAYVLIALLSAALFFGLLLWFDPRSPTGFGWALLASDAWVAFAAGVGLRAIARRHAGS</sequence>
<dbReference type="EMBL" id="JAEDAO010000001">
    <property type="protein sequence ID" value="MBK0391676.1"/>
    <property type="molecule type" value="Genomic_DNA"/>
</dbReference>
<reference evidence="7" key="1">
    <citation type="submission" date="2020-12" db="EMBL/GenBank/DDBJ databases">
        <title>Ramlibacter sp. nov., isolated from a freshwater alga, Cryptomonas.</title>
        <authorList>
            <person name="Kim H.M."/>
            <person name="Jeon C.O."/>
        </authorList>
    </citation>
    <scope>NUCLEOTIDE SEQUENCE</scope>
    <source>
        <strain evidence="7">CrO1</strain>
    </source>
</reference>
<evidence type="ECO:0000313" key="7">
    <source>
        <dbReference type="EMBL" id="MBK0391676.1"/>
    </source>
</evidence>
<evidence type="ECO:0000256" key="3">
    <source>
        <dbReference type="ARBA" id="ARBA00022692"/>
    </source>
</evidence>
<organism evidence="7 8">
    <name type="scientific">Ramlibacter algicola</name>
    <dbReference type="NCBI Taxonomy" id="2795217"/>
    <lineage>
        <taxon>Bacteria</taxon>
        <taxon>Pseudomonadati</taxon>
        <taxon>Pseudomonadota</taxon>
        <taxon>Betaproteobacteria</taxon>
        <taxon>Burkholderiales</taxon>
        <taxon>Comamonadaceae</taxon>
        <taxon>Ramlibacter</taxon>
    </lineage>
</organism>
<gene>
    <name evidence="7" type="ORF">I8E28_03655</name>
</gene>
<evidence type="ECO:0000313" key="8">
    <source>
        <dbReference type="Proteomes" id="UP000617041"/>
    </source>
</evidence>
<feature type="transmembrane region" description="Helical" evidence="6">
    <location>
        <begin position="307"/>
        <end position="326"/>
    </location>
</feature>
<comment type="subcellular location">
    <subcellularLocation>
        <location evidence="1">Cell membrane</location>
        <topology evidence="1">Multi-pass membrane protein</topology>
    </subcellularLocation>
</comment>
<feature type="transmembrane region" description="Helical" evidence="6">
    <location>
        <begin position="100"/>
        <end position="124"/>
    </location>
</feature>
<evidence type="ECO:0000256" key="2">
    <source>
        <dbReference type="ARBA" id="ARBA00022475"/>
    </source>
</evidence>
<dbReference type="Pfam" id="PF01943">
    <property type="entry name" value="Polysacc_synt"/>
    <property type="match status" value="1"/>
</dbReference>
<keyword evidence="2" id="KW-1003">Cell membrane</keyword>
<keyword evidence="4 6" id="KW-1133">Transmembrane helix</keyword>
<dbReference type="RefSeq" id="WP_200786478.1">
    <property type="nucleotide sequence ID" value="NZ_JAEDAO010000001.1"/>
</dbReference>
<dbReference type="AlphaFoldDB" id="A0A934UQC5"/>
<evidence type="ECO:0000256" key="5">
    <source>
        <dbReference type="ARBA" id="ARBA00023136"/>
    </source>
</evidence>
<feature type="transmembrane region" description="Helical" evidence="6">
    <location>
        <begin position="407"/>
        <end position="426"/>
    </location>
</feature>
<name>A0A934UQC5_9BURK</name>
<comment type="caution">
    <text evidence="7">The sequence shown here is derived from an EMBL/GenBank/DDBJ whole genome shotgun (WGS) entry which is preliminary data.</text>
</comment>
<evidence type="ECO:0000256" key="4">
    <source>
        <dbReference type="ARBA" id="ARBA00022989"/>
    </source>
</evidence>
<dbReference type="PANTHER" id="PTHR30250">
    <property type="entry name" value="PST FAMILY PREDICTED COLANIC ACID TRANSPORTER"/>
    <property type="match status" value="1"/>
</dbReference>